<feature type="domain" description="RNase H type-1" evidence="1">
    <location>
        <begin position="39"/>
        <end position="98"/>
    </location>
</feature>
<dbReference type="CDD" id="cd06222">
    <property type="entry name" value="RNase_H_like"/>
    <property type="match status" value="1"/>
</dbReference>
<sequence length="101" mass="10932">MTDLTVRDYHDFNCKVITQIQDHPVTIWIPPEAPLLKLNVDISFKSPSVICGIGFILRDSTGTFIMAGTGSTCAGSAQTAKYSGVLAAIQWCLEHGFGQSK</sequence>
<keyword evidence="3" id="KW-1185">Reference proteome</keyword>
<dbReference type="AlphaFoldDB" id="A0A7J6WW79"/>
<dbReference type="OrthoDB" id="1029524at2759"/>
<proteinExistence type="predicted"/>
<dbReference type="InterPro" id="IPR044730">
    <property type="entry name" value="RNase_H-like_dom_plant"/>
</dbReference>
<name>A0A7J6WW79_THATH</name>
<dbReference type="Pfam" id="PF13456">
    <property type="entry name" value="RVT_3"/>
    <property type="match status" value="1"/>
</dbReference>
<dbReference type="EMBL" id="JABWDY010010111">
    <property type="protein sequence ID" value="KAF5200928.1"/>
    <property type="molecule type" value="Genomic_DNA"/>
</dbReference>
<reference evidence="2 3" key="1">
    <citation type="submission" date="2020-06" db="EMBL/GenBank/DDBJ databases">
        <title>Transcriptomic and genomic resources for Thalictrum thalictroides and T. hernandezii: Facilitating candidate gene discovery in an emerging model plant lineage.</title>
        <authorList>
            <person name="Arias T."/>
            <person name="Riano-Pachon D.M."/>
            <person name="Di Stilio V.S."/>
        </authorList>
    </citation>
    <scope>NUCLEOTIDE SEQUENCE [LARGE SCALE GENOMIC DNA]</scope>
    <source>
        <strain evidence="3">cv. WT478/WT964</strain>
        <tissue evidence="2">Leaves</tissue>
    </source>
</reference>
<comment type="caution">
    <text evidence="2">The sequence shown here is derived from an EMBL/GenBank/DDBJ whole genome shotgun (WGS) entry which is preliminary data.</text>
</comment>
<evidence type="ECO:0000259" key="1">
    <source>
        <dbReference type="Pfam" id="PF13456"/>
    </source>
</evidence>
<evidence type="ECO:0000313" key="2">
    <source>
        <dbReference type="EMBL" id="KAF5200928.1"/>
    </source>
</evidence>
<dbReference type="GO" id="GO:0004523">
    <property type="term" value="F:RNA-DNA hybrid ribonuclease activity"/>
    <property type="evidence" value="ECO:0007669"/>
    <property type="project" value="InterPro"/>
</dbReference>
<dbReference type="PANTHER" id="PTHR47074">
    <property type="entry name" value="BNAC02G40300D PROTEIN"/>
    <property type="match status" value="1"/>
</dbReference>
<evidence type="ECO:0000313" key="3">
    <source>
        <dbReference type="Proteomes" id="UP000554482"/>
    </source>
</evidence>
<dbReference type="InterPro" id="IPR052929">
    <property type="entry name" value="RNase_H-like_EbsB-rel"/>
</dbReference>
<dbReference type="GO" id="GO:0003676">
    <property type="term" value="F:nucleic acid binding"/>
    <property type="evidence" value="ECO:0007669"/>
    <property type="project" value="InterPro"/>
</dbReference>
<dbReference type="PANTHER" id="PTHR47074:SF11">
    <property type="entry name" value="REVERSE TRANSCRIPTASE-LIKE PROTEIN"/>
    <property type="match status" value="1"/>
</dbReference>
<dbReference type="Proteomes" id="UP000554482">
    <property type="component" value="Unassembled WGS sequence"/>
</dbReference>
<gene>
    <name evidence="2" type="ORF">FRX31_009486</name>
</gene>
<dbReference type="InterPro" id="IPR002156">
    <property type="entry name" value="RNaseH_domain"/>
</dbReference>
<accession>A0A7J6WW79</accession>
<organism evidence="2 3">
    <name type="scientific">Thalictrum thalictroides</name>
    <name type="common">Rue-anemone</name>
    <name type="synonym">Anemone thalictroides</name>
    <dbReference type="NCBI Taxonomy" id="46969"/>
    <lineage>
        <taxon>Eukaryota</taxon>
        <taxon>Viridiplantae</taxon>
        <taxon>Streptophyta</taxon>
        <taxon>Embryophyta</taxon>
        <taxon>Tracheophyta</taxon>
        <taxon>Spermatophyta</taxon>
        <taxon>Magnoliopsida</taxon>
        <taxon>Ranunculales</taxon>
        <taxon>Ranunculaceae</taxon>
        <taxon>Thalictroideae</taxon>
        <taxon>Thalictrum</taxon>
    </lineage>
</organism>
<protein>
    <recommendedName>
        <fullName evidence="1">RNase H type-1 domain-containing protein</fullName>
    </recommendedName>
</protein>